<organism evidence="2 3">
    <name type="scientific">Pedosphaera parvula (strain Ellin514)</name>
    <dbReference type="NCBI Taxonomy" id="320771"/>
    <lineage>
        <taxon>Bacteria</taxon>
        <taxon>Pseudomonadati</taxon>
        <taxon>Verrucomicrobiota</taxon>
        <taxon>Pedosphaerae</taxon>
        <taxon>Pedosphaerales</taxon>
        <taxon>Pedosphaeraceae</taxon>
        <taxon>Pedosphaera</taxon>
    </lineage>
</organism>
<sequence>MTLERAATEACVFPFYKIMKTLSFLLILTIAVVASGCGMFKGKEAAEQSVADFHKLYNDGKLTEIYAAGHSKLKGATTEKEFLEFVGAVHRKLGKVTQTTNAGFNVRTFNLTTTVVMTQKTTFENGKGTETFTFQMDGDKAVLVGYNINSKDLILK</sequence>
<dbReference type="Gene3D" id="3.10.450.590">
    <property type="match status" value="1"/>
</dbReference>
<protein>
    <recommendedName>
        <fullName evidence="4">DUF3887 domain-containing protein</fullName>
    </recommendedName>
</protein>
<keyword evidence="3" id="KW-1185">Reference proteome</keyword>
<evidence type="ECO:0000313" key="2">
    <source>
        <dbReference type="EMBL" id="EEF60709.1"/>
    </source>
</evidence>
<feature type="transmembrane region" description="Helical" evidence="1">
    <location>
        <begin position="22"/>
        <end position="40"/>
    </location>
</feature>
<dbReference type="EMBL" id="ABOX02000014">
    <property type="protein sequence ID" value="EEF60709.1"/>
    <property type="molecule type" value="Genomic_DNA"/>
</dbReference>
<accession>B9XH74</accession>
<name>B9XH74_PEDPL</name>
<evidence type="ECO:0000256" key="1">
    <source>
        <dbReference type="SAM" id="Phobius"/>
    </source>
</evidence>
<dbReference type="AlphaFoldDB" id="B9XH74"/>
<dbReference type="Proteomes" id="UP000003688">
    <property type="component" value="Unassembled WGS sequence"/>
</dbReference>
<gene>
    <name evidence="2" type="ORF">Cflav_PD3567</name>
</gene>
<reference evidence="2 3" key="1">
    <citation type="journal article" date="2011" name="J. Bacteriol.">
        <title>Genome sequence of 'Pedosphaera parvula' Ellin514, an aerobic Verrucomicrobial isolate from pasture soil.</title>
        <authorList>
            <person name="Kant R."/>
            <person name="van Passel M.W."/>
            <person name="Sangwan P."/>
            <person name="Palva A."/>
            <person name="Lucas S."/>
            <person name="Copeland A."/>
            <person name="Lapidus A."/>
            <person name="Glavina Del Rio T."/>
            <person name="Dalin E."/>
            <person name="Tice H."/>
            <person name="Bruce D."/>
            <person name="Goodwin L."/>
            <person name="Pitluck S."/>
            <person name="Chertkov O."/>
            <person name="Larimer F.W."/>
            <person name="Land M.L."/>
            <person name="Hauser L."/>
            <person name="Brettin T.S."/>
            <person name="Detter J.C."/>
            <person name="Han S."/>
            <person name="de Vos W.M."/>
            <person name="Janssen P.H."/>
            <person name="Smidt H."/>
        </authorList>
    </citation>
    <scope>NUCLEOTIDE SEQUENCE [LARGE SCALE GENOMIC DNA]</scope>
    <source>
        <strain evidence="2 3">Ellin514</strain>
    </source>
</reference>
<keyword evidence="1" id="KW-0472">Membrane</keyword>
<dbReference type="STRING" id="320771.Cflav_PD3567"/>
<evidence type="ECO:0000313" key="3">
    <source>
        <dbReference type="Proteomes" id="UP000003688"/>
    </source>
</evidence>
<proteinExistence type="predicted"/>
<keyword evidence="1" id="KW-0812">Transmembrane</keyword>
<comment type="caution">
    <text evidence="2">The sequence shown here is derived from an EMBL/GenBank/DDBJ whole genome shotgun (WGS) entry which is preliminary data.</text>
</comment>
<keyword evidence="1" id="KW-1133">Transmembrane helix</keyword>
<evidence type="ECO:0008006" key="4">
    <source>
        <dbReference type="Google" id="ProtNLM"/>
    </source>
</evidence>